<accession>A0A4R6BFI2</accession>
<evidence type="ECO:0000256" key="1">
    <source>
        <dbReference type="SAM" id="Phobius"/>
    </source>
</evidence>
<keyword evidence="1" id="KW-0812">Transmembrane</keyword>
<dbReference type="EMBL" id="SCWA01000003">
    <property type="protein sequence ID" value="TDL98538.1"/>
    <property type="molecule type" value="Genomic_DNA"/>
</dbReference>
<name>A0A4R6BFI2_9STAP</name>
<dbReference type="Proteomes" id="UP000295310">
    <property type="component" value="Unassembled WGS sequence"/>
</dbReference>
<protein>
    <submittedName>
        <fullName evidence="2">Uncharacterized protein</fullName>
    </submittedName>
</protein>
<gene>
    <name evidence="2" type="ORF">ERX27_01840</name>
</gene>
<sequence length="124" mass="14574">MDDYHRWITLIFLLPTTALLWYIASQSGLFDPVDYNLSEKEYAYQRAMAFFNVGLFVLVFMFFNFLFSIGKEIRLFYSRGKSPKLYLLAVARSFILALIFLFVMKHYEQNVPSVMVLNPENGTE</sequence>
<feature type="transmembrane region" description="Helical" evidence="1">
    <location>
        <begin position="44"/>
        <end position="65"/>
    </location>
</feature>
<dbReference type="AlphaFoldDB" id="A0A4R6BFI2"/>
<keyword evidence="1" id="KW-1133">Transmembrane helix</keyword>
<proteinExistence type="predicted"/>
<reference evidence="2 3" key="1">
    <citation type="submission" date="2019-01" db="EMBL/GenBank/DDBJ databases">
        <title>Draft genome sequences of the type strains of six Macrococcus species.</title>
        <authorList>
            <person name="Mazhar S."/>
            <person name="Altermann E."/>
            <person name="Hill C."/>
            <person name="Mcauliffe O."/>
        </authorList>
    </citation>
    <scope>NUCLEOTIDE SEQUENCE [LARGE SCALE GENOMIC DNA]</scope>
    <source>
        <strain evidence="2 3">CCM4811</strain>
    </source>
</reference>
<feature type="transmembrane region" description="Helical" evidence="1">
    <location>
        <begin position="85"/>
        <end position="104"/>
    </location>
</feature>
<organism evidence="2 3">
    <name type="scientific">Macrococcus brunensis</name>
    <dbReference type="NCBI Taxonomy" id="198483"/>
    <lineage>
        <taxon>Bacteria</taxon>
        <taxon>Bacillati</taxon>
        <taxon>Bacillota</taxon>
        <taxon>Bacilli</taxon>
        <taxon>Bacillales</taxon>
        <taxon>Staphylococcaceae</taxon>
        <taxon>Macrococcus</taxon>
    </lineage>
</organism>
<evidence type="ECO:0000313" key="3">
    <source>
        <dbReference type="Proteomes" id="UP000295310"/>
    </source>
</evidence>
<keyword evidence="3" id="KW-1185">Reference proteome</keyword>
<comment type="caution">
    <text evidence="2">The sequence shown here is derived from an EMBL/GenBank/DDBJ whole genome shotgun (WGS) entry which is preliminary data.</text>
</comment>
<evidence type="ECO:0000313" key="2">
    <source>
        <dbReference type="EMBL" id="TDL98538.1"/>
    </source>
</evidence>
<keyword evidence="1" id="KW-0472">Membrane</keyword>
<dbReference type="RefSeq" id="WP_133431131.1">
    <property type="nucleotide sequence ID" value="NZ_SCWA01000003.1"/>
</dbReference>
<feature type="transmembrane region" description="Helical" evidence="1">
    <location>
        <begin position="7"/>
        <end position="24"/>
    </location>
</feature>